<feature type="compositionally biased region" description="Polar residues" evidence="1">
    <location>
        <begin position="1"/>
        <end position="11"/>
    </location>
</feature>
<protein>
    <submittedName>
        <fullName evidence="2">Uncharacterized protein</fullName>
    </submittedName>
</protein>
<feature type="compositionally biased region" description="Gly residues" evidence="1">
    <location>
        <begin position="45"/>
        <end position="57"/>
    </location>
</feature>
<sequence length="394" mass="39925">MDPTVGQGSHTSEARDSRERPQQPRDQARETHHRDHPGYRDGHGHGGGGRGSRGHGGYSYATASETPYMLLSNGYEHMYNPQHMLPELQPYLQHGLHGQQGYYGQNAAAAAAAAAMAHQHQPPPYSLQHVPHTVYGHAMPTAVPPPRPPTGSPPKMPMSAPLLPPPPPPWPPGEAPPLPPSPGLGSADACQPGDDTPPPPLPMEPWTSGAGAAPPPTSAAVSPAPPEAMATTVQHTTRHVAVSEHQVASAPSSTVSGGGPEGLGAAAAAGVMEGGSSAVSADDSSAGSAAAAAAAAAVPSRKPPPPPKIITANKPLVNPVLRKSAKLDSSTGKGVKPPFAGAGQDIEAAEEATPLDLAASFSYALTGCVPPAPVVPPVAIAGCAERAKLDTEPP</sequence>
<proteinExistence type="predicted"/>
<feature type="compositionally biased region" description="Pro residues" evidence="1">
    <location>
        <begin position="142"/>
        <end position="182"/>
    </location>
</feature>
<dbReference type="Proteomes" id="UP000747399">
    <property type="component" value="Unassembled WGS sequence"/>
</dbReference>
<evidence type="ECO:0000313" key="2">
    <source>
        <dbReference type="EMBL" id="GIL45157.1"/>
    </source>
</evidence>
<feature type="region of interest" description="Disordered" evidence="1">
    <location>
        <begin position="1"/>
        <end position="58"/>
    </location>
</feature>
<feature type="compositionally biased region" description="Low complexity" evidence="1">
    <location>
        <begin position="204"/>
        <end position="222"/>
    </location>
</feature>
<accession>A0A8J4APC1</accession>
<reference evidence="2" key="1">
    <citation type="journal article" date="2021" name="Proc. Natl. Acad. Sci. U.S.A.">
        <title>Three genomes in the algal genus Volvox reveal the fate of a haploid sex-determining region after a transition to homothallism.</title>
        <authorList>
            <person name="Yamamoto K."/>
            <person name="Hamaji T."/>
            <person name="Kawai-Toyooka H."/>
            <person name="Matsuzaki R."/>
            <person name="Takahashi F."/>
            <person name="Nishimura Y."/>
            <person name="Kawachi M."/>
            <person name="Noguchi H."/>
            <person name="Minakuchi Y."/>
            <person name="Umen J.G."/>
            <person name="Toyoda A."/>
            <person name="Nozaki H."/>
        </authorList>
    </citation>
    <scope>NUCLEOTIDE SEQUENCE</scope>
    <source>
        <strain evidence="2">NIES-3780</strain>
    </source>
</reference>
<feature type="compositionally biased region" description="Basic and acidic residues" evidence="1">
    <location>
        <begin position="12"/>
        <end position="44"/>
    </location>
</feature>
<feature type="non-terminal residue" evidence="2">
    <location>
        <position position="1"/>
    </location>
</feature>
<gene>
    <name evidence="2" type="ORF">Vafri_2482</name>
</gene>
<comment type="caution">
    <text evidence="2">The sequence shown here is derived from an EMBL/GenBank/DDBJ whole genome shotgun (WGS) entry which is preliminary data.</text>
</comment>
<dbReference type="EMBL" id="BNCO01000003">
    <property type="protein sequence ID" value="GIL45157.1"/>
    <property type="molecule type" value="Genomic_DNA"/>
</dbReference>
<name>A0A8J4APC1_9CHLO</name>
<feature type="region of interest" description="Disordered" evidence="1">
    <location>
        <begin position="137"/>
        <end position="261"/>
    </location>
</feature>
<keyword evidence="3" id="KW-1185">Reference proteome</keyword>
<organism evidence="2 3">
    <name type="scientific">Volvox africanus</name>
    <dbReference type="NCBI Taxonomy" id="51714"/>
    <lineage>
        <taxon>Eukaryota</taxon>
        <taxon>Viridiplantae</taxon>
        <taxon>Chlorophyta</taxon>
        <taxon>core chlorophytes</taxon>
        <taxon>Chlorophyceae</taxon>
        <taxon>CS clade</taxon>
        <taxon>Chlamydomonadales</taxon>
        <taxon>Volvocaceae</taxon>
        <taxon>Volvox</taxon>
    </lineage>
</organism>
<evidence type="ECO:0000313" key="3">
    <source>
        <dbReference type="Proteomes" id="UP000747399"/>
    </source>
</evidence>
<dbReference type="AlphaFoldDB" id="A0A8J4APC1"/>
<evidence type="ECO:0000256" key="1">
    <source>
        <dbReference type="SAM" id="MobiDB-lite"/>
    </source>
</evidence>